<dbReference type="GO" id="GO:0016070">
    <property type="term" value="P:RNA metabolic process"/>
    <property type="evidence" value="ECO:0007669"/>
    <property type="project" value="InterPro"/>
</dbReference>
<dbReference type="EMBL" id="CP094358">
    <property type="protein sequence ID" value="UOB16183.1"/>
    <property type="molecule type" value="Genomic_DNA"/>
</dbReference>
<dbReference type="KEGG" id="fbm:MQE35_10590"/>
<dbReference type="RefSeq" id="WP_255841349.1">
    <property type="nucleotide sequence ID" value="NZ_CP094358.1"/>
</dbReference>
<dbReference type="Proteomes" id="UP000831290">
    <property type="component" value="Chromosome"/>
</dbReference>
<dbReference type="InterPro" id="IPR014944">
    <property type="entry name" value="Toxin_SymE-like"/>
</dbReference>
<gene>
    <name evidence="2" type="ORF">MQE35_10590</name>
</gene>
<dbReference type="AlphaFoldDB" id="A0A9E6ZQS2"/>
<name>A0A9E6ZQS2_9FLAO</name>
<accession>A0A9E6ZQS2</accession>
<sequence>MKKIKIQPKHRRRTYDEIWIPEIKIEGKWLEKLGFKQGKHVKVEWKHKKLIITLIEDEEKAGHKRNSYIRR</sequence>
<dbReference type="GO" id="GO:0005737">
    <property type="term" value="C:cytoplasm"/>
    <property type="evidence" value="ECO:0007669"/>
    <property type="project" value="InterPro"/>
</dbReference>
<dbReference type="GO" id="GO:0016788">
    <property type="term" value="F:hydrolase activity, acting on ester bonds"/>
    <property type="evidence" value="ECO:0007669"/>
    <property type="project" value="InterPro"/>
</dbReference>
<organism evidence="2 3">
    <name type="scientific">Abyssalbus ytuae</name>
    <dbReference type="NCBI Taxonomy" id="2926907"/>
    <lineage>
        <taxon>Bacteria</taxon>
        <taxon>Pseudomonadati</taxon>
        <taxon>Bacteroidota</taxon>
        <taxon>Flavobacteriia</taxon>
        <taxon>Flavobacteriales</taxon>
        <taxon>Flavobacteriaceae</taxon>
        <taxon>Abyssalbus</taxon>
    </lineage>
</organism>
<dbReference type="Pfam" id="PF08845">
    <property type="entry name" value="SymE_toxin"/>
    <property type="match status" value="1"/>
</dbReference>
<proteinExistence type="predicted"/>
<protein>
    <submittedName>
        <fullName evidence="2">Type I toxin-antitoxin system SymE family toxin</fullName>
    </submittedName>
</protein>
<evidence type="ECO:0000259" key="1">
    <source>
        <dbReference type="Pfam" id="PF08845"/>
    </source>
</evidence>
<evidence type="ECO:0000313" key="2">
    <source>
        <dbReference type="EMBL" id="UOB16183.1"/>
    </source>
</evidence>
<dbReference type="GO" id="GO:0003723">
    <property type="term" value="F:RNA binding"/>
    <property type="evidence" value="ECO:0007669"/>
    <property type="project" value="InterPro"/>
</dbReference>
<reference evidence="2" key="1">
    <citation type="submission" date="2022-03" db="EMBL/GenBank/DDBJ databases">
        <title>Description of Abyssus ytuae gen. nov., sp. nov., a novel member of the family Flavobacteriaceae isolated from the sediment of Mariana Trench.</title>
        <authorList>
            <person name="Zhang J."/>
            <person name="Xu X."/>
        </authorList>
    </citation>
    <scope>NUCLEOTIDE SEQUENCE</scope>
    <source>
        <strain evidence="2">MT3330</strain>
    </source>
</reference>
<feature type="domain" description="Toxin SymE-like" evidence="1">
    <location>
        <begin position="20"/>
        <end position="53"/>
    </location>
</feature>
<evidence type="ECO:0000313" key="3">
    <source>
        <dbReference type="Proteomes" id="UP000831290"/>
    </source>
</evidence>
<keyword evidence="3" id="KW-1185">Reference proteome</keyword>